<feature type="repeat" description="TPR" evidence="1">
    <location>
        <begin position="765"/>
        <end position="798"/>
    </location>
</feature>
<dbReference type="Pfam" id="PF00931">
    <property type="entry name" value="NB-ARC"/>
    <property type="match status" value="1"/>
</dbReference>
<reference evidence="5" key="1">
    <citation type="submission" date="2022-11" db="EMBL/GenBank/DDBJ databases">
        <title>Chromosomal genome sequence assembly and mating type (MAT) locus characterization of the leprose asexual lichenized fungus Lepraria neglecta (Nyl.) Erichsen.</title>
        <authorList>
            <person name="Allen J.L."/>
            <person name="Pfeffer B."/>
        </authorList>
    </citation>
    <scope>NUCLEOTIDE SEQUENCE</scope>
    <source>
        <strain evidence="5">Allen 5258</strain>
    </source>
</reference>
<dbReference type="InterPro" id="IPR019734">
    <property type="entry name" value="TPR_rpt"/>
</dbReference>
<feature type="domain" description="NB-ARC" evidence="3">
    <location>
        <begin position="188"/>
        <end position="336"/>
    </location>
</feature>
<dbReference type="SUPFAM" id="SSF52540">
    <property type="entry name" value="P-loop containing nucleoside triphosphate hydrolases"/>
    <property type="match status" value="1"/>
</dbReference>
<dbReference type="Gene3D" id="3.40.50.300">
    <property type="entry name" value="P-loop containing nucleotide triphosphate hydrolases"/>
    <property type="match status" value="1"/>
</dbReference>
<dbReference type="InterPro" id="IPR027417">
    <property type="entry name" value="P-loop_NTPase"/>
</dbReference>
<proteinExistence type="predicted"/>
<feature type="repeat" description="TPR" evidence="1">
    <location>
        <begin position="1017"/>
        <end position="1050"/>
    </location>
</feature>
<dbReference type="SMART" id="SM00028">
    <property type="entry name" value="TPR"/>
    <property type="match status" value="12"/>
</dbReference>
<dbReference type="InterPro" id="IPR011990">
    <property type="entry name" value="TPR-like_helical_dom_sf"/>
</dbReference>
<dbReference type="AlphaFoldDB" id="A0AAE0DNI6"/>
<accession>A0AAE0DNI6</accession>
<dbReference type="GO" id="GO:0043531">
    <property type="term" value="F:ADP binding"/>
    <property type="evidence" value="ECO:0007669"/>
    <property type="project" value="InterPro"/>
</dbReference>
<dbReference type="PRINTS" id="PR00381">
    <property type="entry name" value="KINESINLIGHT"/>
</dbReference>
<evidence type="ECO:0000313" key="5">
    <source>
        <dbReference type="EMBL" id="KAK3173623.1"/>
    </source>
</evidence>
<feature type="region of interest" description="Disordered" evidence="2">
    <location>
        <begin position="1130"/>
        <end position="1152"/>
    </location>
</feature>
<dbReference type="PANTHER" id="PTHR46082:SF6">
    <property type="entry name" value="AAA+ ATPASE DOMAIN-CONTAINING PROTEIN-RELATED"/>
    <property type="match status" value="1"/>
</dbReference>
<keyword evidence="6" id="KW-1185">Reference proteome</keyword>
<dbReference type="SUPFAM" id="SSF48452">
    <property type="entry name" value="TPR-like"/>
    <property type="match status" value="3"/>
</dbReference>
<evidence type="ECO:0000256" key="1">
    <source>
        <dbReference type="PROSITE-ProRule" id="PRU00339"/>
    </source>
</evidence>
<dbReference type="InterPro" id="IPR002182">
    <property type="entry name" value="NB-ARC"/>
</dbReference>
<name>A0AAE0DNI6_9LECA</name>
<dbReference type="InterPro" id="IPR053137">
    <property type="entry name" value="NLR-like"/>
</dbReference>
<dbReference type="PANTHER" id="PTHR46082">
    <property type="entry name" value="ATP/GTP-BINDING PROTEIN-RELATED"/>
    <property type="match status" value="1"/>
</dbReference>
<gene>
    <name evidence="5" type="ORF">OEA41_006955</name>
</gene>
<feature type="repeat" description="TPR" evidence="1">
    <location>
        <begin position="933"/>
        <end position="966"/>
    </location>
</feature>
<comment type="caution">
    <text evidence="5">The sequence shown here is derived from an EMBL/GenBank/DDBJ whole genome shotgun (WGS) entry which is preliminary data.</text>
</comment>
<feature type="repeat" description="TPR" evidence="1">
    <location>
        <begin position="975"/>
        <end position="1008"/>
    </location>
</feature>
<dbReference type="Gene3D" id="1.25.40.10">
    <property type="entry name" value="Tetratricopeptide repeat domain"/>
    <property type="match status" value="3"/>
</dbReference>
<protein>
    <submittedName>
        <fullName evidence="5">Uncharacterized protein</fullName>
    </submittedName>
</protein>
<dbReference type="InterPro" id="IPR031352">
    <property type="entry name" value="SesA"/>
</dbReference>
<feature type="repeat" description="TPR" evidence="1">
    <location>
        <begin position="891"/>
        <end position="924"/>
    </location>
</feature>
<dbReference type="Proteomes" id="UP001276659">
    <property type="component" value="Unassembled WGS sequence"/>
</dbReference>
<feature type="repeat" description="TPR" evidence="1">
    <location>
        <begin position="681"/>
        <end position="714"/>
    </location>
</feature>
<evidence type="ECO:0000256" key="2">
    <source>
        <dbReference type="SAM" id="MobiDB-lite"/>
    </source>
</evidence>
<dbReference type="Pfam" id="PF17107">
    <property type="entry name" value="SesA"/>
    <property type="match status" value="1"/>
</dbReference>
<evidence type="ECO:0000259" key="3">
    <source>
        <dbReference type="Pfam" id="PF00931"/>
    </source>
</evidence>
<feature type="repeat" description="TPR" evidence="1">
    <location>
        <begin position="639"/>
        <end position="672"/>
    </location>
</feature>
<organism evidence="5 6">
    <name type="scientific">Lepraria neglecta</name>
    <dbReference type="NCBI Taxonomy" id="209136"/>
    <lineage>
        <taxon>Eukaryota</taxon>
        <taxon>Fungi</taxon>
        <taxon>Dikarya</taxon>
        <taxon>Ascomycota</taxon>
        <taxon>Pezizomycotina</taxon>
        <taxon>Lecanoromycetes</taxon>
        <taxon>OSLEUM clade</taxon>
        <taxon>Lecanoromycetidae</taxon>
        <taxon>Lecanorales</taxon>
        <taxon>Lecanorineae</taxon>
        <taxon>Stereocaulaceae</taxon>
        <taxon>Lepraria</taxon>
    </lineage>
</organism>
<feature type="repeat" description="TPR" evidence="1">
    <location>
        <begin position="807"/>
        <end position="840"/>
    </location>
</feature>
<dbReference type="Pfam" id="PF13424">
    <property type="entry name" value="TPR_12"/>
    <property type="match status" value="6"/>
</dbReference>
<keyword evidence="1" id="KW-0802">TPR repeat</keyword>
<evidence type="ECO:0000259" key="4">
    <source>
        <dbReference type="Pfam" id="PF17107"/>
    </source>
</evidence>
<sequence length="1169" mass="132175">MAEVAAVVGLVASIASLVDISVKVVSRLHDFISKSSDVPKSFHSLWSRLPLLTATLRHIQSQAENGHLPEDVTKALKAVVDDTSHQVSTIQICLSKVLPSDSASKLGRGLKALKSLAKEDKVQQALEKIHKNNDFLLLHQTTRHVDTGDRILEELSKLSIAPPASSKSFGVCLGQVPQIAADTFIGRTKELQQLRDWLSPNSQPDRQRTVSIVGMGGMGKTQLSLAHIRDCADNYSLVFWVNAKEETSLRHSMADLSAVVFHESAGPTVQSADDEKLKIDKVRRWLSEPRNDQWLLVFDNYDDPSLPGMDSATGYDIRAYFPHRAQGSILITTRSPRLLFAKQLPLKKLEDIEQSLAILAVRSGRKVDGGEIKKMTKRLTKWRFEDASATRLALRLDGLPLALATAGAYLSQSADSFDDYLEQYNNSWSDLSQYSRGPVDYEERTLYSTWNVSFQQVRNQDPAAAELLKLMAYLDNQDLWYGLFQEDVSDAPTWWAEVLKSRARFNRAISTLHNYSLLEVSAGQYSLHTCEHDWTLEYLNRGFDQDRCRIAIHCIAANVSWESEAEYWVRNRRVLPHARRFKHIRVKAAIDWSGIEPGYLYQFAYLYQQNDMNAEAEEMYVRALRGYEKARGPDHTSTLDTVNDLGLVYENQGKYTEAEKMYRRALDGFEKAWGPDHTSTLATVNNLGLLYMNQDKHTEAEKMYRRALDGYEKVWGPDHISILDTVNNLSNLYAEQGKHTEAEKMYRRALDGFEKAWGPDHTSTLATVNNLGLLYMNQDKHTEAEKMYQRALDGKERAWGPDHTSTLDTVNNLGSLYADQGKHTEAEKMYRRALDGKERAWGPDHTSTLDTVNNLGLLYKNQGKHTEAEKMYRRALDGYERAWGPDHTSTLNTVNNLGNLYADQGKHTEAEKMYRRALDGKERAWGPDHTSTLDTVNNLGSLYADQGKYTEAEKMYRRALDGKEKAWGPDHTSTLDTVNNLGLLYADQGKHAEAEKMYRRALDGYEKAWGPDHTSTLDTVNNLGSLYKNQGKYTEAEKMYRRALDGKEKAWGPDHTSTLDTVNNLGNLYADQGKHTEAEKMYQRALDGYEKAWGPDHPSTLRTINNLRLLNASRGGHMKVEEIHPRALDRSDGAHDTNQHPQSPPSTGKAILNRLKTGMPRRERGTAGQ</sequence>
<feature type="repeat" description="TPR" evidence="1">
    <location>
        <begin position="849"/>
        <end position="882"/>
    </location>
</feature>
<dbReference type="EMBL" id="JASNWA010000007">
    <property type="protein sequence ID" value="KAK3173623.1"/>
    <property type="molecule type" value="Genomic_DNA"/>
</dbReference>
<feature type="domain" description="NACHT-NTPase and P-loop NTPases N-terminal" evidence="4">
    <location>
        <begin position="11"/>
        <end position="132"/>
    </location>
</feature>
<feature type="repeat" description="TPR" evidence="1">
    <location>
        <begin position="1059"/>
        <end position="1092"/>
    </location>
</feature>
<dbReference type="PROSITE" id="PS50005">
    <property type="entry name" value="TPR"/>
    <property type="match status" value="10"/>
</dbReference>
<evidence type="ECO:0000313" key="6">
    <source>
        <dbReference type="Proteomes" id="UP001276659"/>
    </source>
</evidence>